<protein>
    <submittedName>
        <fullName evidence="2">Uncharacterized protein</fullName>
    </submittedName>
</protein>
<gene>
    <name evidence="2" type="ORF">BBD41_22860</name>
</gene>
<feature type="transmembrane region" description="Helical" evidence="1">
    <location>
        <begin position="62"/>
        <end position="83"/>
    </location>
</feature>
<dbReference type="KEGG" id="pib:BBD41_22860"/>
<reference evidence="2" key="1">
    <citation type="submission" date="2016-08" db="EMBL/GenBank/DDBJ databases">
        <title>Complete Genome Seqeunce of Paenibacillus sp. nov. IHBB 9852 from high altitute lake of Indian trans-Himalayas.</title>
        <authorList>
            <person name="Kiran S."/>
            <person name="Swarnkar M.K."/>
            <person name="Rana A."/>
            <person name="Tewari R."/>
            <person name="Gulati A."/>
        </authorList>
    </citation>
    <scope>NUCLEOTIDE SEQUENCE [LARGE SCALE GENOMIC DNA]</scope>
    <source>
        <strain evidence="2">IHBB 9852</strain>
    </source>
</reference>
<dbReference type="GeneID" id="48311130"/>
<proteinExistence type="predicted"/>
<dbReference type="AlphaFoldDB" id="A0A1B2E5E8"/>
<feature type="transmembrane region" description="Helical" evidence="1">
    <location>
        <begin position="12"/>
        <end position="31"/>
    </location>
</feature>
<dbReference type="EMBL" id="CP016809">
    <property type="protein sequence ID" value="ANY75183.1"/>
    <property type="molecule type" value="Genomic_DNA"/>
</dbReference>
<keyword evidence="1" id="KW-1133">Transmembrane helix</keyword>
<name>A0A1B2E5E8_9BACL</name>
<feature type="transmembrane region" description="Helical" evidence="1">
    <location>
        <begin position="37"/>
        <end position="55"/>
    </location>
</feature>
<evidence type="ECO:0000313" key="2">
    <source>
        <dbReference type="EMBL" id="ANY75183.1"/>
    </source>
</evidence>
<organism evidence="2">
    <name type="scientific">Paenibacillus ihbetae</name>
    <dbReference type="NCBI Taxonomy" id="1870820"/>
    <lineage>
        <taxon>Bacteria</taxon>
        <taxon>Bacillati</taxon>
        <taxon>Bacillota</taxon>
        <taxon>Bacilli</taxon>
        <taxon>Bacillales</taxon>
        <taxon>Paenibacillaceae</taxon>
        <taxon>Paenibacillus</taxon>
    </lineage>
</organism>
<accession>A0A1B2E5E8</accession>
<keyword evidence="1" id="KW-0812">Transmembrane</keyword>
<dbReference type="RefSeq" id="WP_099478845.1">
    <property type="nucleotide sequence ID" value="NZ_CP016809.1"/>
</dbReference>
<sequence length="188" mass="21982">MKIKWLDITKFLLLLLPTIVMLVLLIDLFPYTGLGRIASVPSTIIINSLIIWLYLAIKKKNFWIKYVGGLLTLIITLTITVIGHPQEFKPSVLVQSQDAIRAIKEMDNVTRNDLYVSGSHNSARYVVALFKYRDEILKDGTYQLYEKENVYFRNYTIKDLSEISSKLIGYHKVMWWYLNNERLFNGVW</sequence>
<keyword evidence="1" id="KW-0472">Membrane</keyword>
<evidence type="ECO:0000256" key="1">
    <source>
        <dbReference type="SAM" id="Phobius"/>
    </source>
</evidence>